<name>A0ABY5ZN70_9BACT</name>
<dbReference type="Gene3D" id="1.20.5.620">
    <property type="entry name" value="F1F0 ATP synthase subunit B, membrane domain"/>
    <property type="match status" value="1"/>
</dbReference>
<protein>
    <recommendedName>
        <fullName evidence="4">V/A-type H+-transporting ATPase subunit E</fullName>
    </recommendedName>
</protein>
<dbReference type="Proteomes" id="UP001060414">
    <property type="component" value="Chromosome"/>
</dbReference>
<evidence type="ECO:0008006" key="4">
    <source>
        <dbReference type="Google" id="ProtNLM"/>
    </source>
</evidence>
<evidence type="ECO:0000313" key="3">
    <source>
        <dbReference type="Proteomes" id="UP001060414"/>
    </source>
</evidence>
<dbReference type="RefSeq" id="WP_260748879.1">
    <property type="nucleotide sequence ID" value="NZ_CP092109.1"/>
</dbReference>
<evidence type="ECO:0000313" key="2">
    <source>
        <dbReference type="EMBL" id="UWZ80523.1"/>
    </source>
</evidence>
<feature type="coiled-coil region" evidence="1">
    <location>
        <begin position="48"/>
        <end position="75"/>
    </location>
</feature>
<organism evidence="2 3">
    <name type="scientific">Geoalkalibacter halelectricus</name>
    <dbReference type="NCBI Taxonomy" id="2847045"/>
    <lineage>
        <taxon>Bacteria</taxon>
        <taxon>Pseudomonadati</taxon>
        <taxon>Thermodesulfobacteriota</taxon>
        <taxon>Desulfuromonadia</taxon>
        <taxon>Desulfuromonadales</taxon>
        <taxon>Geoalkalibacteraceae</taxon>
        <taxon>Geoalkalibacter</taxon>
    </lineage>
</organism>
<sequence>MSNDTNAALLSNGVETLIERLRAEGVAKGREEAERIVHDAERRAEWLVTQAQEEADRILAKAREHSERLKRSTQEALQVAARDTVLHLKSHLSAQFAAQVGRLVSRELSDEALLEKLIVELVGRVREDLQLDQARGAEVVLPRDVVGIEELRRHPEQLKKGTLSHFVLVMAEKMLREGVGFSVADDDKGGVRLRLNEGEMEVDLTSETVTALLMAHLQPRFRALLEGIVH</sequence>
<accession>A0ABY5ZN70</accession>
<keyword evidence="1" id="KW-0175">Coiled coil</keyword>
<evidence type="ECO:0000256" key="1">
    <source>
        <dbReference type="SAM" id="Coils"/>
    </source>
</evidence>
<reference evidence="2" key="1">
    <citation type="journal article" date="2022" name="Environ. Microbiol.">
        <title>Geoalkalibacter halelectricus SAP #1 sp. nov. possessing extracellular electron transfer and mineral#reducing capabilities from a haloalkaline environment.</title>
        <authorList>
            <person name="Yadav S."/>
            <person name="Singh R."/>
            <person name="Sundharam S.S."/>
            <person name="Chaudhary S."/>
            <person name="Krishnamurthi S."/>
            <person name="Patil S.A."/>
        </authorList>
    </citation>
    <scope>NUCLEOTIDE SEQUENCE</scope>
    <source>
        <strain evidence="2">SAP-1</strain>
    </source>
</reference>
<gene>
    <name evidence="2" type="ORF">L9S41_03765</name>
</gene>
<proteinExistence type="predicted"/>
<dbReference type="EMBL" id="CP092109">
    <property type="protein sequence ID" value="UWZ80523.1"/>
    <property type="molecule type" value="Genomic_DNA"/>
</dbReference>
<keyword evidence="3" id="KW-1185">Reference proteome</keyword>